<sequence length="210" mass="23236">MTQSELGMIAQLQQLSLQLQEFIIEISKNQGRDSYKGRTDEAYKVGLTAFYLLGEAQLWHHQLESITNLTGRSSRNIVLSAPISKTAIQGSEYACIDQQVSLFTADQIDSIQLDIEMHSPPDLVHDMNIASRRCARGTQGCGLVVNEVVENPEVSGSKLSEIKYTRTGPGCLIELIKFDMGGLSWFPFDRARMKFLALEGKGVVNVGVLI</sequence>
<accession>A0A9J5YFG7</accession>
<reference evidence="1 2" key="1">
    <citation type="submission" date="2020-09" db="EMBL/GenBank/DDBJ databases">
        <title>De no assembly of potato wild relative species, Solanum commersonii.</title>
        <authorList>
            <person name="Cho K."/>
        </authorList>
    </citation>
    <scope>NUCLEOTIDE SEQUENCE [LARGE SCALE GENOMIC DNA]</scope>
    <source>
        <strain evidence="1">LZ3.2</strain>
        <tissue evidence="1">Leaf</tissue>
    </source>
</reference>
<dbReference type="EMBL" id="JACXVP010000006">
    <property type="protein sequence ID" value="KAG5599483.1"/>
    <property type="molecule type" value="Genomic_DNA"/>
</dbReference>
<dbReference type="OrthoDB" id="10573652at2759"/>
<protein>
    <submittedName>
        <fullName evidence="1">Uncharacterized protein</fullName>
    </submittedName>
</protein>
<gene>
    <name evidence="1" type="ORF">H5410_030853</name>
</gene>
<evidence type="ECO:0000313" key="1">
    <source>
        <dbReference type="EMBL" id="KAG5599483.1"/>
    </source>
</evidence>
<evidence type="ECO:0000313" key="2">
    <source>
        <dbReference type="Proteomes" id="UP000824120"/>
    </source>
</evidence>
<dbReference type="AlphaFoldDB" id="A0A9J5YFG7"/>
<name>A0A9J5YFG7_SOLCO</name>
<comment type="caution">
    <text evidence="1">The sequence shown here is derived from an EMBL/GenBank/DDBJ whole genome shotgun (WGS) entry which is preliminary data.</text>
</comment>
<proteinExistence type="predicted"/>
<keyword evidence="2" id="KW-1185">Reference proteome</keyword>
<organism evidence="1 2">
    <name type="scientific">Solanum commersonii</name>
    <name type="common">Commerson's wild potato</name>
    <name type="synonym">Commerson's nightshade</name>
    <dbReference type="NCBI Taxonomy" id="4109"/>
    <lineage>
        <taxon>Eukaryota</taxon>
        <taxon>Viridiplantae</taxon>
        <taxon>Streptophyta</taxon>
        <taxon>Embryophyta</taxon>
        <taxon>Tracheophyta</taxon>
        <taxon>Spermatophyta</taxon>
        <taxon>Magnoliopsida</taxon>
        <taxon>eudicotyledons</taxon>
        <taxon>Gunneridae</taxon>
        <taxon>Pentapetalae</taxon>
        <taxon>asterids</taxon>
        <taxon>lamiids</taxon>
        <taxon>Solanales</taxon>
        <taxon>Solanaceae</taxon>
        <taxon>Solanoideae</taxon>
        <taxon>Solaneae</taxon>
        <taxon>Solanum</taxon>
    </lineage>
</organism>
<dbReference type="Proteomes" id="UP000824120">
    <property type="component" value="Chromosome 6"/>
</dbReference>